<keyword evidence="1" id="KW-0812">Transmembrane</keyword>
<comment type="caution">
    <text evidence="2">The sequence shown here is derived from an EMBL/GenBank/DDBJ whole genome shotgun (WGS) entry which is preliminary data.</text>
</comment>
<accession>A0A4R4EFN1</accession>
<evidence type="ECO:0000313" key="2">
    <source>
        <dbReference type="EMBL" id="TCZ78876.1"/>
    </source>
</evidence>
<reference evidence="2 3" key="1">
    <citation type="submission" date="2019-03" db="EMBL/GenBank/DDBJ databases">
        <authorList>
            <person name="Kim M.K.M."/>
        </authorList>
    </citation>
    <scope>NUCLEOTIDE SEQUENCE [LARGE SCALE GENOMIC DNA]</scope>
    <source>
        <strain evidence="2 3">18JY21-1</strain>
    </source>
</reference>
<dbReference type="Proteomes" id="UP000295418">
    <property type="component" value="Unassembled WGS sequence"/>
</dbReference>
<feature type="transmembrane region" description="Helical" evidence="1">
    <location>
        <begin position="79"/>
        <end position="103"/>
    </location>
</feature>
<dbReference type="AlphaFoldDB" id="A0A4R4EFN1"/>
<sequence>MGFQYLFWGFLFRLISFPVYGFNIPPAFISYILFIIGLNRLIEYSDRFATSRTLSIILLVLSIFEIYTPSKDISSTFDLLNLINIASGIVNLMLIYQLCKGVAEVALSRDEHQLMETAILRWKLYIWGFVGFIASFFLVFAAPILGGLLVIATMIYVFIIHCLLMGLMRKASRLIQ</sequence>
<dbReference type="RefSeq" id="WP_132417325.1">
    <property type="nucleotide sequence ID" value="NZ_SKFG01000004.1"/>
</dbReference>
<evidence type="ECO:0000313" key="3">
    <source>
        <dbReference type="Proteomes" id="UP000295418"/>
    </source>
</evidence>
<feature type="transmembrane region" description="Helical" evidence="1">
    <location>
        <begin position="49"/>
        <end position="67"/>
    </location>
</feature>
<evidence type="ECO:0000256" key="1">
    <source>
        <dbReference type="SAM" id="Phobius"/>
    </source>
</evidence>
<organism evidence="2 3">
    <name type="scientific">Paenibacillus albiflavus</name>
    <dbReference type="NCBI Taxonomy" id="2545760"/>
    <lineage>
        <taxon>Bacteria</taxon>
        <taxon>Bacillati</taxon>
        <taxon>Bacillota</taxon>
        <taxon>Bacilli</taxon>
        <taxon>Bacillales</taxon>
        <taxon>Paenibacillaceae</taxon>
        <taxon>Paenibacillus</taxon>
    </lineage>
</organism>
<dbReference type="OrthoDB" id="2596219at2"/>
<proteinExistence type="predicted"/>
<feature type="transmembrane region" description="Helical" evidence="1">
    <location>
        <begin position="20"/>
        <end position="42"/>
    </location>
</feature>
<name>A0A4R4EFN1_9BACL</name>
<dbReference type="EMBL" id="SKFG01000004">
    <property type="protein sequence ID" value="TCZ78876.1"/>
    <property type="molecule type" value="Genomic_DNA"/>
</dbReference>
<evidence type="ECO:0008006" key="4">
    <source>
        <dbReference type="Google" id="ProtNLM"/>
    </source>
</evidence>
<keyword evidence="1" id="KW-1133">Transmembrane helix</keyword>
<keyword evidence="1" id="KW-0472">Membrane</keyword>
<gene>
    <name evidence="2" type="ORF">E0485_07335</name>
</gene>
<feature type="transmembrane region" description="Helical" evidence="1">
    <location>
        <begin position="124"/>
        <end position="142"/>
    </location>
</feature>
<keyword evidence="3" id="KW-1185">Reference proteome</keyword>
<protein>
    <recommendedName>
        <fullName evidence="4">DUF308 domain-containing protein</fullName>
    </recommendedName>
</protein>
<feature type="transmembrane region" description="Helical" evidence="1">
    <location>
        <begin position="148"/>
        <end position="168"/>
    </location>
</feature>